<accession>A0A0F9TIT7</accession>
<dbReference type="InterPro" id="IPR004559">
    <property type="entry name" value="HemW-like"/>
</dbReference>
<evidence type="ECO:0000256" key="4">
    <source>
        <dbReference type="ARBA" id="ARBA00022723"/>
    </source>
</evidence>
<name>A0A0F9TIT7_9ZZZZ</name>
<dbReference type="Gene3D" id="3.20.20.70">
    <property type="entry name" value="Aldolase class I"/>
    <property type="match status" value="1"/>
</dbReference>
<feature type="domain" description="Radical SAM core" evidence="8">
    <location>
        <begin position="4"/>
        <end position="237"/>
    </location>
</feature>
<dbReference type="InterPro" id="IPR058240">
    <property type="entry name" value="rSAM_sf"/>
</dbReference>
<keyword evidence="7" id="KW-0143">Chaperone</keyword>
<evidence type="ECO:0000313" key="9">
    <source>
        <dbReference type="EMBL" id="KKN48886.1"/>
    </source>
</evidence>
<dbReference type="SUPFAM" id="SSF102114">
    <property type="entry name" value="Radical SAM enzymes"/>
    <property type="match status" value="1"/>
</dbReference>
<comment type="similarity">
    <text evidence="1">Belongs to the anaerobic coproporphyrinogen-III oxidase family. HemW subfamily.</text>
</comment>
<dbReference type="InterPro" id="IPR010723">
    <property type="entry name" value="HemN_C"/>
</dbReference>
<organism evidence="9">
    <name type="scientific">marine sediment metagenome</name>
    <dbReference type="NCBI Taxonomy" id="412755"/>
    <lineage>
        <taxon>unclassified sequences</taxon>
        <taxon>metagenomes</taxon>
        <taxon>ecological metagenomes</taxon>
    </lineage>
</organism>
<dbReference type="PANTHER" id="PTHR13932:SF5">
    <property type="entry name" value="RADICAL S-ADENOSYL METHIONINE DOMAIN-CONTAINING PROTEIN 1, MITOCHONDRIAL"/>
    <property type="match status" value="1"/>
</dbReference>
<dbReference type="PANTHER" id="PTHR13932">
    <property type="entry name" value="COPROPORPHYRINIGEN III OXIDASE"/>
    <property type="match status" value="1"/>
</dbReference>
<dbReference type="NCBIfam" id="TIGR00539">
    <property type="entry name" value="hemN_rel"/>
    <property type="match status" value="1"/>
</dbReference>
<dbReference type="Pfam" id="PF06969">
    <property type="entry name" value="HemN_C"/>
    <property type="match status" value="1"/>
</dbReference>
<dbReference type="AlphaFoldDB" id="A0A0F9TIT7"/>
<dbReference type="GO" id="GO:0006779">
    <property type="term" value="P:porphyrin-containing compound biosynthetic process"/>
    <property type="evidence" value="ECO:0007669"/>
    <property type="project" value="InterPro"/>
</dbReference>
<evidence type="ECO:0000256" key="3">
    <source>
        <dbReference type="ARBA" id="ARBA00022691"/>
    </source>
</evidence>
<dbReference type="GO" id="GO:0005737">
    <property type="term" value="C:cytoplasm"/>
    <property type="evidence" value="ECO:0007669"/>
    <property type="project" value="InterPro"/>
</dbReference>
<dbReference type="InterPro" id="IPR013785">
    <property type="entry name" value="Aldolase_TIM"/>
</dbReference>
<protein>
    <recommendedName>
        <fullName evidence="8">Radical SAM core domain-containing protein</fullName>
    </recommendedName>
</protein>
<dbReference type="SFLD" id="SFLDS00029">
    <property type="entry name" value="Radical_SAM"/>
    <property type="match status" value="1"/>
</dbReference>
<evidence type="ECO:0000256" key="5">
    <source>
        <dbReference type="ARBA" id="ARBA00023004"/>
    </source>
</evidence>
<proteinExistence type="inferred from homology"/>
<dbReference type="InterPro" id="IPR007197">
    <property type="entry name" value="rSAM"/>
</dbReference>
<dbReference type="SFLD" id="SFLDG01082">
    <property type="entry name" value="B12-binding_domain_containing"/>
    <property type="match status" value="1"/>
</dbReference>
<dbReference type="EMBL" id="LAZR01001197">
    <property type="protein sequence ID" value="KKN48886.1"/>
    <property type="molecule type" value="Genomic_DNA"/>
</dbReference>
<evidence type="ECO:0000256" key="2">
    <source>
        <dbReference type="ARBA" id="ARBA00022617"/>
    </source>
</evidence>
<dbReference type="Pfam" id="PF04055">
    <property type="entry name" value="Radical_SAM"/>
    <property type="match status" value="1"/>
</dbReference>
<keyword evidence="4" id="KW-0479">Metal-binding</keyword>
<reference evidence="9" key="1">
    <citation type="journal article" date="2015" name="Nature">
        <title>Complex archaea that bridge the gap between prokaryotes and eukaryotes.</title>
        <authorList>
            <person name="Spang A."/>
            <person name="Saw J.H."/>
            <person name="Jorgensen S.L."/>
            <person name="Zaremba-Niedzwiedzka K."/>
            <person name="Martijn J."/>
            <person name="Lind A.E."/>
            <person name="van Eijk R."/>
            <person name="Schleper C."/>
            <person name="Guy L."/>
            <person name="Ettema T.J."/>
        </authorList>
    </citation>
    <scope>NUCLEOTIDE SEQUENCE</scope>
</reference>
<sequence length="386" mass="43618">MFNFTTLPPLSLYIHVPWCVRKCPYCDFNSHDNHISLPENDYIDALIRDLEQELPLVWGRSIQTIFIGGGTPSLFSAKAYERLFSAIRALLPLNHNAEITLEANPGTIEAERFKEYRDVGINRLSIGIQSFDVDALKALGRIHSDEQAIKAVEYAHDAGFDSFNLDLMFGLPGQDEKKARHDIETAIALAPPHLSYYQLTIEPNTLFYAKPPQLPDDDPIYDWQLANQERLAKAGYQQYETSAYAKAGHQCRHNRNYWQFGDYIGIGAGAHGKITSASPAQIQRRVKQKQPQAYIDKAGIPANLVDQQMITENEVGFEFMLNAMRLLEGVPTPLFQQYAGVPISTISAAMQEAEKLELIEHTIQHIRPTEKGQRYLNSLIELFLNA</sequence>
<keyword evidence="3" id="KW-0949">S-adenosyl-L-methionine</keyword>
<dbReference type="PROSITE" id="PS51918">
    <property type="entry name" value="RADICAL_SAM"/>
    <property type="match status" value="1"/>
</dbReference>
<dbReference type="SFLD" id="SFLDF00288">
    <property type="entry name" value="HemN-like__clustered_with_nucl"/>
    <property type="match status" value="1"/>
</dbReference>
<dbReference type="GO" id="GO:0004109">
    <property type="term" value="F:coproporphyrinogen oxidase activity"/>
    <property type="evidence" value="ECO:0007669"/>
    <property type="project" value="InterPro"/>
</dbReference>
<dbReference type="InterPro" id="IPR034505">
    <property type="entry name" value="Coproporphyrinogen-III_oxidase"/>
</dbReference>
<dbReference type="GO" id="GO:0051539">
    <property type="term" value="F:4 iron, 4 sulfur cluster binding"/>
    <property type="evidence" value="ECO:0007669"/>
    <property type="project" value="InterPro"/>
</dbReference>
<dbReference type="SFLD" id="SFLDG01065">
    <property type="entry name" value="anaerobic_coproporphyrinogen-I"/>
    <property type="match status" value="1"/>
</dbReference>
<dbReference type="SMART" id="SM00729">
    <property type="entry name" value="Elp3"/>
    <property type="match status" value="1"/>
</dbReference>
<gene>
    <name evidence="9" type="ORF">LCGC14_0648250</name>
</gene>
<keyword evidence="5" id="KW-0408">Iron</keyword>
<dbReference type="SFLD" id="SFLDF00562">
    <property type="entry name" value="HemN-like__clustered_with_heat"/>
    <property type="match status" value="1"/>
</dbReference>
<dbReference type="GO" id="GO:0046872">
    <property type="term" value="F:metal ion binding"/>
    <property type="evidence" value="ECO:0007669"/>
    <property type="project" value="UniProtKB-KW"/>
</dbReference>
<keyword evidence="6" id="KW-0411">Iron-sulfur</keyword>
<keyword evidence="2" id="KW-0349">Heme</keyword>
<dbReference type="InterPro" id="IPR006638">
    <property type="entry name" value="Elp3/MiaA/NifB-like_rSAM"/>
</dbReference>
<evidence type="ECO:0000256" key="1">
    <source>
        <dbReference type="ARBA" id="ARBA00006100"/>
    </source>
</evidence>
<evidence type="ECO:0000256" key="7">
    <source>
        <dbReference type="ARBA" id="ARBA00023186"/>
    </source>
</evidence>
<dbReference type="CDD" id="cd01335">
    <property type="entry name" value="Radical_SAM"/>
    <property type="match status" value="1"/>
</dbReference>
<comment type="caution">
    <text evidence="9">The sequence shown here is derived from an EMBL/GenBank/DDBJ whole genome shotgun (WGS) entry which is preliminary data.</text>
</comment>
<evidence type="ECO:0000256" key="6">
    <source>
        <dbReference type="ARBA" id="ARBA00023014"/>
    </source>
</evidence>
<evidence type="ECO:0000259" key="8">
    <source>
        <dbReference type="PROSITE" id="PS51918"/>
    </source>
</evidence>